<protein>
    <submittedName>
        <fullName evidence="2">Uncharacterized protein</fullName>
    </submittedName>
</protein>
<feature type="region of interest" description="Disordered" evidence="1">
    <location>
        <begin position="262"/>
        <end position="351"/>
    </location>
</feature>
<accession>A0ABR3JBA6</accession>
<organism evidence="2 3">
    <name type="scientific">Hohenbuehelia grisea</name>
    <dbReference type="NCBI Taxonomy" id="104357"/>
    <lineage>
        <taxon>Eukaryota</taxon>
        <taxon>Fungi</taxon>
        <taxon>Dikarya</taxon>
        <taxon>Basidiomycota</taxon>
        <taxon>Agaricomycotina</taxon>
        <taxon>Agaricomycetes</taxon>
        <taxon>Agaricomycetidae</taxon>
        <taxon>Agaricales</taxon>
        <taxon>Pleurotineae</taxon>
        <taxon>Pleurotaceae</taxon>
        <taxon>Hohenbuehelia</taxon>
    </lineage>
</organism>
<feature type="region of interest" description="Disordered" evidence="1">
    <location>
        <begin position="391"/>
        <end position="422"/>
    </location>
</feature>
<evidence type="ECO:0000256" key="1">
    <source>
        <dbReference type="SAM" id="MobiDB-lite"/>
    </source>
</evidence>
<gene>
    <name evidence="2" type="ORF">HGRIS_006953</name>
</gene>
<name>A0ABR3JBA6_9AGAR</name>
<keyword evidence="3" id="KW-1185">Reference proteome</keyword>
<proteinExistence type="predicted"/>
<dbReference type="EMBL" id="JASNQZ010000010">
    <property type="protein sequence ID" value="KAL0952718.1"/>
    <property type="molecule type" value="Genomic_DNA"/>
</dbReference>
<sequence length="422" mass="45157">MADSLFHKSRNFSIYDSTFNSVSGDQTNSTSNSHIEGDTFNHNTGHGVLSATSGHGTSHTNVTIGSPLHASEYTARSTSVRPSEYVNRNVLHPTRDDESPGILSGKMGVTQNSNEGGGVFNASSGYSTMSVASEIGGRLSTEPYQICEDDIPPIAGATVNRNFHGTFNACSGNSIMHVTAGNERADYLGTPWPFSRGLCEIPRQNHDGPSGTTVNRNLGGGLFNSATDHSVMRVRTPSLQKHRTPIPCDPVITCEAHMHSVYQAGDPGHPELHPGTPAHDGRHNCEPTNQAPHPSSPPRGRKLSPSRSQAYPPHSVTGPIAGSGHPASRDPSISSRHSSTTRSQPSLNSTEVHRGAALMPRCLLVLCATLTWLWTKLLVPVLLHPSLHKKTLRSEDDARRSGAGPSSPPESRQHLAMGGRDR</sequence>
<dbReference type="Proteomes" id="UP001556367">
    <property type="component" value="Unassembled WGS sequence"/>
</dbReference>
<feature type="region of interest" description="Disordered" evidence="1">
    <location>
        <begin position="17"/>
        <end position="116"/>
    </location>
</feature>
<reference evidence="3" key="1">
    <citation type="submission" date="2024-06" db="EMBL/GenBank/DDBJ databases">
        <title>Multi-omics analyses provide insights into the biosynthesis of the anticancer antibiotic pleurotin in Hohenbuehelia grisea.</title>
        <authorList>
            <person name="Weaver J.A."/>
            <person name="Alberti F."/>
        </authorList>
    </citation>
    <scope>NUCLEOTIDE SEQUENCE [LARGE SCALE GENOMIC DNA]</scope>
    <source>
        <strain evidence="3">T-177</strain>
    </source>
</reference>
<evidence type="ECO:0000313" key="2">
    <source>
        <dbReference type="EMBL" id="KAL0952718.1"/>
    </source>
</evidence>
<comment type="caution">
    <text evidence="2">The sequence shown here is derived from an EMBL/GenBank/DDBJ whole genome shotgun (WGS) entry which is preliminary data.</text>
</comment>
<feature type="compositionally biased region" description="Polar residues" evidence="1">
    <location>
        <begin position="17"/>
        <end position="64"/>
    </location>
</feature>
<feature type="compositionally biased region" description="Low complexity" evidence="1">
    <location>
        <begin position="329"/>
        <end position="346"/>
    </location>
</feature>
<evidence type="ECO:0000313" key="3">
    <source>
        <dbReference type="Proteomes" id="UP001556367"/>
    </source>
</evidence>